<comment type="cofactor">
    <cofactor evidence="2">
        <name>Mg(2+)</name>
        <dbReference type="ChEBI" id="CHEBI:18420"/>
    </cofactor>
</comment>
<sequence>MNDKSYRKNVGLIVLDQKNQLLICRRKGKKTWQFPQGGIDAGESQIQAAYRELFEEVGIKKKQVKVVQKSSHWYHYDLPEKYQPRPKSLKNFKGQIQKWYMFKANAELEINLLNEMPQEFVEYKWSTYWHSLASVVPFKRDVYRNVLSEFLPKYIQLHND</sequence>
<proteinExistence type="inferred from homology"/>
<dbReference type="EC" id="3.6.1.-" evidence="6"/>
<dbReference type="InterPro" id="IPR022927">
    <property type="entry name" value="RppH"/>
</dbReference>
<keyword evidence="3 4" id="KW-0378">Hydrolase</keyword>
<evidence type="ECO:0000256" key="3">
    <source>
        <dbReference type="ARBA" id="ARBA00022801"/>
    </source>
</evidence>
<comment type="similarity">
    <text evidence="4">Belongs to the Nudix hydrolase family.</text>
</comment>
<comment type="caution">
    <text evidence="6">The sequence shown here is derived from an EMBL/GenBank/DDBJ whole genome shotgun (WGS) entry which is preliminary data.</text>
</comment>
<comment type="cofactor">
    <cofactor evidence="1">
        <name>Mn(2+)</name>
        <dbReference type="ChEBI" id="CHEBI:29035"/>
    </cofactor>
</comment>
<dbReference type="GO" id="GO:0034353">
    <property type="term" value="F:mRNA 5'-diphosphatase activity"/>
    <property type="evidence" value="ECO:0007669"/>
    <property type="project" value="TreeGrafter"/>
</dbReference>
<dbReference type="EMBL" id="SHBN01000034">
    <property type="protein sequence ID" value="RZO11695.1"/>
    <property type="molecule type" value="Genomic_DNA"/>
</dbReference>
<dbReference type="InterPro" id="IPR015797">
    <property type="entry name" value="NUDIX_hydrolase-like_dom_sf"/>
</dbReference>
<protein>
    <submittedName>
        <fullName evidence="6">RNA pyrophosphohydrolase</fullName>
        <ecNumber evidence="6">3.6.1.-</ecNumber>
    </submittedName>
</protein>
<organism evidence="6 7">
    <name type="scientific">SAR86 cluster bacterium</name>
    <dbReference type="NCBI Taxonomy" id="2030880"/>
    <lineage>
        <taxon>Bacteria</taxon>
        <taxon>Pseudomonadati</taxon>
        <taxon>Pseudomonadota</taxon>
        <taxon>Gammaproteobacteria</taxon>
        <taxon>SAR86 cluster</taxon>
    </lineage>
</organism>
<dbReference type="PROSITE" id="PS51462">
    <property type="entry name" value="NUDIX"/>
    <property type="match status" value="1"/>
</dbReference>
<dbReference type="NCBIfam" id="NF001938">
    <property type="entry name" value="PRK00714.1-5"/>
    <property type="match status" value="1"/>
</dbReference>
<dbReference type="InterPro" id="IPR020476">
    <property type="entry name" value="Nudix_hydrolase"/>
</dbReference>
<dbReference type="GO" id="GO:0006402">
    <property type="term" value="P:mRNA catabolic process"/>
    <property type="evidence" value="ECO:0007669"/>
    <property type="project" value="TreeGrafter"/>
</dbReference>
<dbReference type="InterPro" id="IPR000086">
    <property type="entry name" value="NUDIX_hydrolase_dom"/>
</dbReference>
<dbReference type="InterPro" id="IPR020084">
    <property type="entry name" value="NUDIX_hydrolase_CS"/>
</dbReference>
<accession>A0A520LRT0</accession>
<evidence type="ECO:0000313" key="7">
    <source>
        <dbReference type="Proteomes" id="UP000319023"/>
    </source>
</evidence>
<dbReference type="PANTHER" id="PTHR23114">
    <property type="entry name" value="M7GPPPN-MRNA HYDROLASE"/>
    <property type="match status" value="1"/>
</dbReference>
<dbReference type="SUPFAM" id="SSF55811">
    <property type="entry name" value="Nudix"/>
    <property type="match status" value="1"/>
</dbReference>
<evidence type="ECO:0000256" key="2">
    <source>
        <dbReference type="ARBA" id="ARBA00001946"/>
    </source>
</evidence>
<dbReference type="Proteomes" id="UP000319023">
    <property type="component" value="Unassembled WGS sequence"/>
</dbReference>
<reference evidence="6 7" key="1">
    <citation type="submission" date="2019-02" db="EMBL/GenBank/DDBJ databases">
        <title>Prokaryotic population dynamics and viral predation in marine succession experiment using metagenomics: the confinement effect.</title>
        <authorList>
            <person name="Haro-Moreno J.M."/>
            <person name="Rodriguez-Valera F."/>
            <person name="Lopez-Perez M."/>
        </authorList>
    </citation>
    <scope>NUCLEOTIDE SEQUENCE [LARGE SCALE GENOMIC DNA]</scope>
    <source>
        <strain evidence="6">MED-G168</strain>
    </source>
</reference>
<dbReference type="NCBIfam" id="NF001937">
    <property type="entry name" value="PRK00714.1-4"/>
    <property type="match status" value="1"/>
</dbReference>
<evidence type="ECO:0000256" key="1">
    <source>
        <dbReference type="ARBA" id="ARBA00001936"/>
    </source>
</evidence>
<evidence type="ECO:0000313" key="6">
    <source>
        <dbReference type="EMBL" id="RZO11695.1"/>
    </source>
</evidence>
<dbReference type="Gene3D" id="3.90.79.10">
    <property type="entry name" value="Nucleoside Triphosphate Pyrophosphohydrolase"/>
    <property type="match status" value="1"/>
</dbReference>
<dbReference type="NCBIfam" id="NF001936">
    <property type="entry name" value="PRK00714.1-3"/>
    <property type="match status" value="1"/>
</dbReference>
<dbReference type="CDD" id="cd03671">
    <property type="entry name" value="NUDIX_Ap4A_hydrolase_plant_like"/>
    <property type="match status" value="1"/>
</dbReference>
<dbReference type="PRINTS" id="PR00502">
    <property type="entry name" value="NUDIXFAMILY"/>
</dbReference>
<gene>
    <name evidence="6" type="ORF">EVB01_02180</name>
</gene>
<evidence type="ECO:0000256" key="4">
    <source>
        <dbReference type="RuleBase" id="RU003476"/>
    </source>
</evidence>
<dbReference type="GO" id="GO:0005737">
    <property type="term" value="C:cytoplasm"/>
    <property type="evidence" value="ECO:0007669"/>
    <property type="project" value="TreeGrafter"/>
</dbReference>
<feature type="domain" description="Nudix hydrolase" evidence="5">
    <location>
        <begin position="5"/>
        <end position="148"/>
    </location>
</feature>
<name>A0A520LRT0_9GAMM</name>
<dbReference type="Pfam" id="PF00293">
    <property type="entry name" value="NUDIX"/>
    <property type="match status" value="1"/>
</dbReference>
<dbReference type="PROSITE" id="PS00893">
    <property type="entry name" value="NUDIX_BOX"/>
    <property type="match status" value="1"/>
</dbReference>
<dbReference type="AlphaFoldDB" id="A0A520LRT0"/>
<evidence type="ECO:0000259" key="5">
    <source>
        <dbReference type="PROSITE" id="PS51462"/>
    </source>
</evidence>
<dbReference type="PANTHER" id="PTHR23114:SF17">
    <property type="entry name" value="M7GPPPN-MRNA HYDROLASE"/>
    <property type="match status" value="1"/>
</dbReference>